<dbReference type="InterPro" id="IPR047865">
    <property type="entry name" value="Ribosomal_uL10_bac_type"/>
</dbReference>
<dbReference type="Proteomes" id="UP000176774">
    <property type="component" value="Unassembled WGS sequence"/>
</dbReference>
<evidence type="ECO:0000256" key="1">
    <source>
        <dbReference type="ARBA" id="ARBA00008889"/>
    </source>
</evidence>
<evidence type="ECO:0000313" key="7">
    <source>
        <dbReference type="Proteomes" id="UP000176774"/>
    </source>
</evidence>
<dbReference type="Pfam" id="PF00466">
    <property type="entry name" value="Ribosomal_L10"/>
    <property type="match status" value="1"/>
</dbReference>
<gene>
    <name evidence="5" type="primary">rplJ</name>
    <name evidence="6" type="ORF">A2908_02890</name>
</gene>
<keyword evidence="2 5" id="KW-0689">Ribosomal protein</keyword>
<dbReference type="GO" id="GO:0005840">
    <property type="term" value="C:ribosome"/>
    <property type="evidence" value="ECO:0007669"/>
    <property type="project" value="UniProtKB-KW"/>
</dbReference>
<dbReference type="Gene3D" id="6.10.250.290">
    <property type="match status" value="1"/>
</dbReference>
<dbReference type="GO" id="GO:1990904">
    <property type="term" value="C:ribonucleoprotein complex"/>
    <property type="evidence" value="ECO:0007669"/>
    <property type="project" value="UniProtKB-KW"/>
</dbReference>
<evidence type="ECO:0000256" key="4">
    <source>
        <dbReference type="ARBA" id="ARBA00035202"/>
    </source>
</evidence>
<keyword evidence="5" id="KW-0694">RNA-binding</keyword>
<name>A0A1G2IH33_9BACT</name>
<dbReference type="EMBL" id="MHPA01000008">
    <property type="protein sequence ID" value="OGZ73740.1"/>
    <property type="molecule type" value="Genomic_DNA"/>
</dbReference>
<dbReference type="InterPro" id="IPR043141">
    <property type="entry name" value="Ribosomal_uL10-like_sf"/>
</dbReference>
<accession>A0A1G2IH33</accession>
<dbReference type="InterPro" id="IPR022973">
    <property type="entry name" value="Ribosomal_uL10_bac"/>
</dbReference>
<dbReference type="STRING" id="1802214.A2908_02890"/>
<dbReference type="SUPFAM" id="SSF160369">
    <property type="entry name" value="Ribosomal protein L10-like"/>
    <property type="match status" value="1"/>
</dbReference>
<sequence>MEFGIWDFIDMALTKEKKQKSLADLKTYIAKQKSIIFADFSKVNSKDLFTLRKQLKEAGCSLKVAKKTLIRIAFGQSNISYWNKIKSSVPGQLALVFGIDDQVAPAKIANKFTKVNENFKILGGIFEGKFIDRERALVLANLPSRDELLGRLLGSISSSTASFVRVLDKIRESKTKN</sequence>
<evidence type="ECO:0000313" key="6">
    <source>
        <dbReference type="EMBL" id="OGZ73740.1"/>
    </source>
</evidence>
<evidence type="ECO:0000256" key="5">
    <source>
        <dbReference type="HAMAP-Rule" id="MF_00362"/>
    </source>
</evidence>
<evidence type="ECO:0000256" key="3">
    <source>
        <dbReference type="ARBA" id="ARBA00023274"/>
    </source>
</evidence>
<dbReference type="GO" id="GO:0070180">
    <property type="term" value="F:large ribosomal subunit rRNA binding"/>
    <property type="evidence" value="ECO:0007669"/>
    <property type="project" value="UniProtKB-UniRule"/>
</dbReference>
<keyword evidence="3 5" id="KW-0687">Ribonucleoprotein</keyword>
<dbReference type="HAMAP" id="MF_00362">
    <property type="entry name" value="Ribosomal_uL10"/>
    <property type="match status" value="1"/>
</dbReference>
<dbReference type="CDD" id="cd05797">
    <property type="entry name" value="Ribosomal_L10"/>
    <property type="match status" value="1"/>
</dbReference>
<reference evidence="6 7" key="1">
    <citation type="journal article" date="2016" name="Nat. Commun.">
        <title>Thousands of microbial genomes shed light on interconnected biogeochemical processes in an aquifer system.</title>
        <authorList>
            <person name="Anantharaman K."/>
            <person name="Brown C.T."/>
            <person name="Hug L.A."/>
            <person name="Sharon I."/>
            <person name="Castelle C.J."/>
            <person name="Probst A.J."/>
            <person name="Thomas B.C."/>
            <person name="Singh A."/>
            <person name="Wilkins M.J."/>
            <person name="Karaoz U."/>
            <person name="Brodie E.L."/>
            <person name="Williams K.H."/>
            <person name="Hubbard S.S."/>
            <person name="Banfield J.F."/>
        </authorList>
    </citation>
    <scope>NUCLEOTIDE SEQUENCE [LARGE SCALE GENOMIC DNA]</scope>
</reference>
<comment type="function">
    <text evidence="5">Forms part of the ribosomal stalk, playing a central role in the interaction of the ribosome with GTP-bound translation factors.</text>
</comment>
<evidence type="ECO:0000256" key="2">
    <source>
        <dbReference type="ARBA" id="ARBA00022980"/>
    </source>
</evidence>
<dbReference type="InterPro" id="IPR001790">
    <property type="entry name" value="Ribosomal_uL10"/>
</dbReference>
<dbReference type="GO" id="GO:0006412">
    <property type="term" value="P:translation"/>
    <property type="evidence" value="ECO:0007669"/>
    <property type="project" value="UniProtKB-UniRule"/>
</dbReference>
<dbReference type="PANTHER" id="PTHR11560">
    <property type="entry name" value="39S RIBOSOMAL PROTEIN L10, MITOCHONDRIAL"/>
    <property type="match status" value="1"/>
</dbReference>
<keyword evidence="5" id="KW-0699">rRNA-binding</keyword>
<comment type="caution">
    <text evidence="6">The sequence shown here is derived from an EMBL/GenBank/DDBJ whole genome shotgun (WGS) entry which is preliminary data.</text>
</comment>
<dbReference type="AlphaFoldDB" id="A0A1G2IH33"/>
<dbReference type="Gene3D" id="3.30.70.1730">
    <property type="match status" value="1"/>
</dbReference>
<comment type="similarity">
    <text evidence="1 5">Belongs to the universal ribosomal protein uL10 family.</text>
</comment>
<protein>
    <recommendedName>
        <fullName evidence="4 5">Large ribosomal subunit protein uL10</fullName>
    </recommendedName>
</protein>
<proteinExistence type="inferred from homology"/>
<dbReference type="NCBIfam" id="NF000955">
    <property type="entry name" value="PRK00099.1-1"/>
    <property type="match status" value="1"/>
</dbReference>
<organism evidence="6 7">
    <name type="scientific">Candidatus Staskawiczbacteria bacterium RIFCSPLOWO2_01_FULL_38_12b</name>
    <dbReference type="NCBI Taxonomy" id="1802214"/>
    <lineage>
        <taxon>Bacteria</taxon>
        <taxon>Candidatus Staskawicziibacteriota</taxon>
    </lineage>
</organism>
<comment type="subunit">
    <text evidence="5">Part of the ribosomal stalk of the 50S ribosomal subunit. The N-terminus interacts with L11 and the large rRNA to form the base of the stalk. The C-terminus forms an elongated spine to which L12 dimers bind in a sequential fashion forming a multimeric L10(L12)X complex.</text>
</comment>